<dbReference type="Gene3D" id="3.40.50.10490">
    <property type="entry name" value="Glucose-6-phosphate isomerase like protein, domain 1"/>
    <property type="match status" value="1"/>
</dbReference>
<evidence type="ECO:0000256" key="1">
    <source>
        <dbReference type="ARBA" id="ARBA00006242"/>
    </source>
</evidence>
<proteinExistence type="inferred from homology"/>
<dbReference type="InterPro" id="IPR023591">
    <property type="entry name" value="Ribosomal_uS2_flav_dom_sf"/>
</dbReference>
<feature type="domain" description="GUN4-like" evidence="2">
    <location>
        <begin position="472"/>
        <end position="595"/>
    </location>
</feature>
<dbReference type="SUPFAM" id="SSF140869">
    <property type="entry name" value="GUN4-like"/>
    <property type="match status" value="1"/>
</dbReference>
<evidence type="ECO:0000313" key="4">
    <source>
        <dbReference type="Proteomes" id="UP000664844"/>
    </source>
</evidence>
<dbReference type="Gene3D" id="1.25.40.620">
    <property type="match status" value="1"/>
</dbReference>
<accession>A0ABS3FUY5</accession>
<dbReference type="SUPFAM" id="SSF52313">
    <property type="entry name" value="Ribosomal protein S2"/>
    <property type="match status" value="1"/>
</dbReference>
<dbReference type="InterPro" id="IPR037215">
    <property type="entry name" value="GUN4-like_sf"/>
</dbReference>
<evidence type="ECO:0000259" key="2">
    <source>
        <dbReference type="Pfam" id="PF05419"/>
    </source>
</evidence>
<dbReference type="RefSeq" id="WP_207089271.1">
    <property type="nucleotide sequence ID" value="NZ_JAFLQW010000460.1"/>
</dbReference>
<sequence length="622" mass="72532">MARKPSKHRAKINQKSRDARTLMKRVCKYIEAPSNQGKTFLIVGTKPRTSELVDKLAKRYKDKIFYCKNSRKVYRYKTGQQHCYVNRLYSGKILTKFSKLQQLERLEELGKLDKSKRKEIVHLQRQLNYLRGIKRMDRLPDAVIILDRRSEYKVLIDECRDLGIKVIYFNKSPLPPVETSDQIREKINDTIENTPELNQLNKLRSQANPEDWNQLVDWLLGQAKRSLARAIEPLAELLFDVDFEQARNHVAELQTKYPNHTRDEIANILIKETLFKVARISYIEDLTPEDINYEIKNAISCVANCDLKTITQECAEMVFKIAGIYDFDLNSPIRQFEALAAFGIAWLGKRAINAGIGWLDVDFFDEINIRAVSHALMIFTVGNAARLFYKKAKLERDTLLDNPTKFERFLEDNRVLEDSRSSDLYTVQDDEDLTQVINEQFSTNPNNSEPETSPNTVIETRIIPISPIECPRGVDYSKLEKLLKYRKWKAADHETRRIMLEVVKRTKWFDDKSIHGFSQQHLSYINHLWKTNSNDRFGFSQQKRIYELLGGTGEYNPEVWSNFAETVGWKQEENWLYYADLQFDTAAPEGHLPAVLGHQKHLWGLGDIQGSRLRLLLSREDF</sequence>
<dbReference type="InterPro" id="IPR008629">
    <property type="entry name" value="GUN4-like"/>
</dbReference>
<keyword evidence="4" id="KW-1185">Reference proteome</keyword>
<name>A0ABS3FUY5_9CYAN</name>
<comment type="caution">
    <text evidence="3">The sequence shown here is derived from an EMBL/GenBank/DDBJ whole genome shotgun (WGS) entry which is preliminary data.</text>
</comment>
<dbReference type="PANTHER" id="PTHR34800:SF1">
    <property type="entry name" value="TETRAPYRROLE-BINDING PROTEIN, CHLOROPLASTIC"/>
    <property type="match status" value="1"/>
</dbReference>
<dbReference type="EMBL" id="JAFLQW010000460">
    <property type="protein sequence ID" value="MBO0350799.1"/>
    <property type="molecule type" value="Genomic_DNA"/>
</dbReference>
<organism evidence="3 4">
    <name type="scientific">Phormidium pseudopriestleyi FRX01</name>
    <dbReference type="NCBI Taxonomy" id="1759528"/>
    <lineage>
        <taxon>Bacteria</taxon>
        <taxon>Bacillati</taxon>
        <taxon>Cyanobacteriota</taxon>
        <taxon>Cyanophyceae</taxon>
        <taxon>Oscillatoriophycideae</taxon>
        <taxon>Oscillatoriales</taxon>
        <taxon>Oscillatoriaceae</taxon>
        <taxon>Phormidium</taxon>
    </lineage>
</organism>
<dbReference type="Pfam" id="PF05419">
    <property type="entry name" value="GUN4"/>
    <property type="match status" value="1"/>
</dbReference>
<gene>
    <name evidence="3" type="ORF">J0895_17220</name>
</gene>
<protein>
    <submittedName>
        <fullName evidence="3">30S ribosomal protein S2</fullName>
    </submittedName>
</protein>
<keyword evidence="3" id="KW-0687">Ribonucleoprotein</keyword>
<dbReference type="InterPro" id="IPR001865">
    <property type="entry name" value="Ribosomal_uS2"/>
</dbReference>
<dbReference type="GO" id="GO:0005840">
    <property type="term" value="C:ribosome"/>
    <property type="evidence" value="ECO:0007669"/>
    <property type="project" value="UniProtKB-KW"/>
</dbReference>
<dbReference type="PANTHER" id="PTHR34800">
    <property type="entry name" value="TETRAPYRROLE-BINDING PROTEIN, CHLOROPLASTIC"/>
    <property type="match status" value="1"/>
</dbReference>
<dbReference type="Proteomes" id="UP000664844">
    <property type="component" value="Unassembled WGS sequence"/>
</dbReference>
<dbReference type="Gene3D" id="1.10.10.1770">
    <property type="entry name" value="Gun4-like"/>
    <property type="match status" value="1"/>
</dbReference>
<keyword evidence="3" id="KW-0689">Ribosomal protein</keyword>
<dbReference type="CDD" id="cd16383">
    <property type="entry name" value="GUN4"/>
    <property type="match status" value="1"/>
</dbReference>
<evidence type="ECO:0000313" key="3">
    <source>
        <dbReference type="EMBL" id="MBO0350799.1"/>
    </source>
</evidence>
<dbReference type="Pfam" id="PF00318">
    <property type="entry name" value="Ribosomal_S2"/>
    <property type="match status" value="1"/>
</dbReference>
<comment type="similarity">
    <text evidence="1">Belongs to the universal ribosomal protein uS2 family.</text>
</comment>
<reference evidence="3 4" key="1">
    <citation type="submission" date="2021-03" db="EMBL/GenBank/DDBJ databases">
        <title>Metabolic Capacity of the Antarctic Cyanobacterium Phormidium pseudopriestleyi that Sustains Oxygenic Photosynthesis in the Presence of Hydrogen Sulfide.</title>
        <authorList>
            <person name="Lumian J.E."/>
            <person name="Jungblut A.D."/>
            <person name="Dillon M.L."/>
            <person name="Hawes I."/>
            <person name="Doran P.T."/>
            <person name="Mackey T.J."/>
            <person name="Dick G.J."/>
            <person name="Grettenberger C.L."/>
            <person name="Sumner D.Y."/>
        </authorList>
    </citation>
    <scope>NUCLEOTIDE SEQUENCE [LARGE SCALE GENOMIC DNA]</scope>
    <source>
        <strain evidence="3 4">FRX01</strain>
    </source>
</reference>